<sequence>MVIITRVAGVRKFLIGVGKILNAPGTVTQGDNTGIN</sequence>
<reference evidence="1" key="1">
    <citation type="submission" date="2019-08" db="EMBL/GenBank/DDBJ databases">
        <authorList>
            <person name="Kucharzyk K."/>
            <person name="Murdoch R.W."/>
            <person name="Higgins S."/>
            <person name="Loffler F."/>
        </authorList>
    </citation>
    <scope>NUCLEOTIDE SEQUENCE</scope>
</reference>
<dbReference type="EMBL" id="VSSQ01131472">
    <property type="protein sequence ID" value="MPN58594.1"/>
    <property type="molecule type" value="Genomic_DNA"/>
</dbReference>
<accession>A0A645JDV4</accession>
<comment type="caution">
    <text evidence="1">The sequence shown here is derived from an EMBL/GenBank/DDBJ whole genome shotgun (WGS) entry which is preliminary data.</text>
</comment>
<evidence type="ECO:0000313" key="1">
    <source>
        <dbReference type="EMBL" id="MPN58594.1"/>
    </source>
</evidence>
<organism evidence="1">
    <name type="scientific">bioreactor metagenome</name>
    <dbReference type="NCBI Taxonomy" id="1076179"/>
    <lineage>
        <taxon>unclassified sequences</taxon>
        <taxon>metagenomes</taxon>
        <taxon>ecological metagenomes</taxon>
    </lineage>
</organism>
<name>A0A645JDV4_9ZZZZ</name>
<dbReference type="AlphaFoldDB" id="A0A645JDV4"/>
<protein>
    <submittedName>
        <fullName evidence="1">Uncharacterized protein</fullName>
    </submittedName>
</protein>
<proteinExistence type="predicted"/>
<gene>
    <name evidence="1" type="ORF">SDC9_206301</name>
</gene>